<sequence>MSINNAPLQVSRETITNFRPSRTLRYHKKDSEITSIDFDETGSYIMSVGNDDSIQLYDVKTGKHKQSIYSKKYGVGIAKFTHHSTNCIYTSTKEDHHIRYLSMHDNQFIRFFKGHTKDVIDLKLSPSNDLFLSSALDHSVCLWDLRAETSQGQMNILAPNHIAFDPAGLIFAVGNEFGNEISLYDLRNYDSPPFVTFKDIDARKGVWTGIEFSNDGKSLLVSTAHDTNYLLDAFDGYKIARVGGHSVLPPRPHGRPNGQTCFSADGRFIFAGSNNSTVCVWDTKEATRLRNEKMAAEHKSESEIGPVSLSPLATLDGPQGILPQLLAFNPRSLQMVTADKELTMWLPDLCKVTA</sequence>
<dbReference type="PROSITE" id="PS50294">
    <property type="entry name" value="WD_REPEATS_REGION"/>
    <property type="match status" value="1"/>
</dbReference>
<evidence type="ECO:0000256" key="2">
    <source>
        <dbReference type="ARBA" id="ARBA00005616"/>
    </source>
</evidence>
<dbReference type="InterPro" id="IPR036322">
    <property type="entry name" value="WD40_repeat_dom_sf"/>
</dbReference>
<dbReference type="PROSITE" id="PS50082">
    <property type="entry name" value="WD_REPEATS_2"/>
    <property type="match status" value="3"/>
</dbReference>
<evidence type="ECO:0000256" key="3">
    <source>
        <dbReference type="ARBA" id="ARBA00022574"/>
    </source>
</evidence>
<evidence type="ECO:0000313" key="7">
    <source>
        <dbReference type="EMBL" id="ODQ63600.1"/>
    </source>
</evidence>
<accession>A0A1E3PE67</accession>
<dbReference type="GO" id="GO:0048188">
    <property type="term" value="C:Set1C/COMPASS complex"/>
    <property type="evidence" value="ECO:0007669"/>
    <property type="project" value="TreeGrafter"/>
</dbReference>
<dbReference type="Pfam" id="PF00400">
    <property type="entry name" value="WD40"/>
    <property type="match status" value="3"/>
</dbReference>
<dbReference type="Proteomes" id="UP000095009">
    <property type="component" value="Unassembled WGS sequence"/>
</dbReference>
<feature type="repeat" description="WD" evidence="6">
    <location>
        <begin position="112"/>
        <end position="153"/>
    </location>
</feature>
<dbReference type="Gene3D" id="2.130.10.10">
    <property type="entry name" value="YVTN repeat-like/Quinoprotein amine dehydrogenase"/>
    <property type="match status" value="1"/>
</dbReference>
<dbReference type="GO" id="GO:0003682">
    <property type="term" value="F:chromatin binding"/>
    <property type="evidence" value="ECO:0007669"/>
    <property type="project" value="TreeGrafter"/>
</dbReference>
<dbReference type="AlphaFoldDB" id="A0A1E3PE67"/>
<dbReference type="InterPro" id="IPR001680">
    <property type="entry name" value="WD40_rpt"/>
</dbReference>
<dbReference type="PANTHER" id="PTHR19861:SF0">
    <property type="entry name" value="WD REPEAT-CONTAINING PROTEIN 82"/>
    <property type="match status" value="1"/>
</dbReference>
<evidence type="ECO:0000313" key="8">
    <source>
        <dbReference type="Proteomes" id="UP000095009"/>
    </source>
</evidence>
<gene>
    <name evidence="7" type="ORF">NADFUDRAFT_71826</name>
</gene>
<feature type="repeat" description="WD" evidence="6">
    <location>
        <begin position="26"/>
        <end position="67"/>
    </location>
</feature>
<name>A0A1E3PE67_9ASCO</name>
<keyword evidence="8" id="KW-1185">Reference proteome</keyword>
<evidence type="ECO:0000256" key="5">
    <source>
        <dbReference type="ARBA" id="ARBA00023242"/>
    </source>
</evidence>
<dbReference type="GO" id="GO:0016070">
    <property type="term" value="P:RNA metabolic process"/>
    <property type="evidence" value="ECO:0007669"/>
    <property type="project" value="UniProtKB-ARBA"/>
</dbReference>
<dbReference type="PANTHER" id="PTHR19861">
    <property type="entry name" value="WD40 REPEAT PROTEIN SWD2"/>
    <property type="match status" value="1"/>
</dbReference>
<evidence type="ECO:0000256" key="4">
    <source>
        <dbReference type="ARBA" id="ARBA00022737"/>
    </source>
</evidence>
<organism evidence="7 8">
    <name type="scientific">Nadsonia fulvescens var. elongata DSM 6958</name>
    <dbReference type="NCBI Taxonomy" id="857566"/>
    <lineage>
        <taxon>Eukaryota</taxon>
        <taxon>Fungi</taxon>
        <taxon>Dikarya</taxon>
        <taxon>Ascomycota</taxon>
        <taxon>Saccharomycotina</taxon>
        <taxon>Dipodascomycetes</taxon>
        <taxon>Dipodascales</taxon>
        <taxon>Dipodascales incertae sedis</taxon>
        <taxon>Nadsonia</taxon>
    </lineage>
</organism>
<dbReference type="SMART" id="SM00320">
    <property type="entry name" value="WD40"/>
    <property type="match status" value="3"/>
</dbReference>
<dbReference type="OrthoDB" id="27537at2759"/>
<dbReference type="InterPro" id="IPR037867">
    <property type="entry name" value="Swd2/WDR82"/>
</dbReference>
<feature type="repeat" description="WD" evidence="6">
    <location>
        <begin position="262"/>
        <end position="291"/>
    </location>
</feature>
<keyword evidence="3 6" id="KW-0853">WD repeat</keyword>
<comment type="similarity">
    <text evidence="2">Belongs to the WD repeat SWD2 family.</text>
</comment>
<evidence type="ECO:0000256" key="6">
    <source>
        <dbReference type="PROSITE-ProRule" id="PRU00221"/>
    </source>
</evidence>
<comment type="subcellular location">
    <subcellularLocation>
        <location evidence="1">Nucleus</location>
    </subcellularLocation>
</comment>
<evidence type="ECO:0000256" key="1">
    <source>
        <dbReference type="ARBA" id="ARBA00004123"/>
    </source>
</evidence>
<protein>
    <submittedName>
        <fullName evidence="7">WD40 repeat-like protein</fullName>
    </submittedName>
</protein>
<dbReference type="InterPro" id="IPR015943">
    <property type="entry name" value="WD40/YVTN_repeat-like_dom_sf"/>
</dbReference>
<dbReference type="EMBL" id="KV454414">
    <property type="protein sequence ID" value="ODQ63600.1"/>
    <property type="molecule type" value="Genomic_DNA"/>
</dbReference>
<reference evidence="7 8" key="1">
    <citation type="journal article" date="2016" name="Proc. Natl. Acad. Sci. U.S.A.">
        <title>Comparative genomics of biotechnologically important yeasts.</title>
        <authorList>
            <person name="Riley R."/>
            <person name="Haridas S."/>
            <person name="Wolfe K.H."/>
            <person name="Lopes M.R."/>
            <person name="Hittinger C.T."/>
            <person name="Goeker M."/>
            <person name="Salamov A.A."/>
            <person name="Wisecaver J.H."/>
            <person name="Long T.M."/>
            <person name="Calvey C.H."/>
            <person name="Aerts A.L."/>
            <person name="Barry K.W."/>
            <person name="Choi C."/>
            <person name="Clum A."/>
            <person name="Coughlan A.Y."/>
            <person name="Deshpande S."/>
            <person name="Douglass A.P."/>
            <person name="Hanson S.J."/>
            <person name="Klenk H.-P."/>
            <person name="LaButti K.M."/>
            <person name="Lapidus A."/>
            <person name="Lindquist E.A."/>
            <person name="Lipzen A.M."/>
            <person name="Meier-Kolthoff J.P."/>
            <person name="Ohm R.A."/>
            <person name="Otillar R.P."/>
            <person name="Pangilinan J.L."/>
            <person name="Peng Y."/>
            <person name="Rokas A."/>
            <person name="Rosa C.A."/>
            <person name="Scheuner C."/>
            <person name="Sibirny A.A."/>
            <person name="Slot J.C."/>
            <person name="Stielow J.B."/>
            <person name="Sun H."/>
            <person name="Kurtzman C.P."/>
            <person name="Blackwell M."/>
            <person name="Grigoriev I.V."/>
            <person name="Jeffries T.W."/>
        </authorList>
    </citation>
    <scope>NUCLEOTIDE SEQUENCE [LARGE SCALE GENOMIC DNA]</scope>
    <source>
        <strain evidence="7 8">DSM 6958</strain>
    </source>
</reference>
<keyword evidence="5" id="KW-0539">Nucleus</keyword>
<keyword evidence="4" id="KW-0677">Repeat</keyword>
<dbReference type="SUPFAM" id="SSF50978">
    <property type="entry name" value="WD40 repeat-like"/>
    <property type="match status" value="1"/>
</dbReference>
<dbReference type="STRING" id="857566.A0A1E3PE67"/>
<proteinExistence type="inferred from homology"/>